<evidence type="ECO:0000313" key="2">
    <source>
        <dbReference type="EMBL" id="MET3616928.1"/>
    </source>
</evidence>
<feature type="transmembrane region" description="Helical" evidence="1">
    <location>
        <begin position="6"/>
        <end position="24"/>
    </location>
</feature>
<evidence type="ECO:0000313" key="3">
    <source>
        <dbReference type="Proteomes" id="UP001549162"/>
    </source>
</evidence>
<accession>A0ABV2J858</accession>
<sequence>MDNKSAYIIAAAIIIGSIIIAYFIKQAGASISGAISFS</sequence>
<name>A0ABV2J858_9FIRM</name>
<proteinExistence type="predicted"/>
<protein>
    <submittedName>
        <fullName evidence="2">Uncharacterized protein</fullName>
    </submittedName>
</protein>
<comment type="caution">
    <text evidence="2">The sequence shown here is derived from an EMBL/GenBank/DDBJ whole genome shotgun (WGS) entry which is preliminary data.</text>
</comment>
<evidence type="ECO:0000256" key="1">
    <source>
        <dbReference type="SAM" id="Phobius"/>
    </source>
</evidence>
<reference evidence="2 3" key="1">
    <citation type="submission" date="2024-06" db="EMBL/GenBank/DDBJ databases">
        <title>Genomic Encyclopedia of Type Strains, Phase IV (KMG-IV): sequencing the most valuable type-strain genomes for metagenomic binning, comparative biology and taxonomic classification.</title>
        <authorList>
            <person name="Goeker M."/>
        </authorList>
    </citation>
    <scope>NUCLEOTIDE SEQUENCE [LARGE SCALE GENOMIC DNA]</scope>
    <source>
        <strain evidence="2 3">DSM 21460</strain>
    </source>
</reference>
<keyword evidence="1" id="KW-0472">Membrane</keyword>
<keyword evidence="1" id="KW-0812">Transmembrane</keyword>
<dbReference type="EMBL" id="JBEPMA010000002">
    <property type="protein sequence ID" value="MET3616928.1"/>
    <property type="molecule type" value="Genomic_DNA"/>
</dbReference>
<gene>
    <name evidence="2" type="ORF">ABID14_000553</name>
</gene>
<keyword evidence="1" id="KW-1133">Transmembrane helix</keyword>
<keyword evidence="3" id="KW-1185">Reference proteome</keyword>
<dbReference type="Proteomes" id="UP001549162">
    <property type="component" value="Unassembled WGS sequence"/>
</dbReference>
<organism evidence="2 3">
    <name type="scientific">Peptoniphilus olsenii</name>
    <dbReference type="NCBI Taxonomy" id="411570"/>
    <lineage>
        <taxon>Bacteria</taxon>
        <taxon>Bacillati</taxon>
        <taxon>Bacillota</taxon>
        <taxon>Tissierellia</taxon>
        <taxon>Tissierellales</taxon>
        <taxon>Peptoniphilaceae</taxon>
        <taxon>Peptoniphilus</taxon>
    </lineage>
</organism>